<evidence type="ECO:0000313" key="4">
    <source>
        <dbReference type="RefSeq" id="XP_021842310.1"/>
    </source>
</evidence>
<dbReference type="SUPFAM" id="SSF81383">
    <property type="entry name" value="F-box domain"/>
    <property type="match status" value="1"/>
</dbReference>
<accession>A0A9R0JPL5</accession>
<evidence type="ECO:0000313" key="9">
    <source>
        <dbReference type="RefSeq" id="XP_056686398.1"/>
    </source>
</evidence>
<organism evidence="3 8">
    <name type="scientific">Spinacia oleracea</name>
    <name type="common">Spinach</name>
    <dbReference type="NCBI Taxonomy" id="3562"/>
    <lineage>
        <taxon>Eukaryota</taxon>
        <taxon>Viridiplantae</taxon>
        <taxon>Streptophyta</taxon>
        <taxon>Embryophyta</taxon>
        <taxon>Tracheophyta</taxon>
        <taxon>Spermatophyta</taxon>
        <taxon>Magnoliopsida</taxon>
        <taxon>eudicotyledons</taxon>
        <taxon>Gunneridae</taxon>
        <taxon>Pentapetalae</taxon>
        <taxon>Caryophyllales</taxon>
        <taxon>Chenopodiaceae</taxon>
        <taxon>Chenopodioideae</taxon>
        <taxon>Anserineae</taxon>
        <taxon>Spinacia</taxon>
    </lineage>
</organism>
<dbReference type="RefSeq" id="XP_021842310.1">
    <property type="nucleotide sequence ID" value="XM_021986618.1"/>
</dbReference>
<evidence type="ECO:0000313" key="11">
    <source>
        <dbReference type="RefSeq" id="XP_056686400.1"/>
    </source>
</evidence>
<dbReference type="InterPro" id="IPR007942">
    <property type="entry name" value="PLipase-like"/>
</dbReference>
<dbReference type="RefSeq" id="XP_056686397.1">
    <property type="nucleotide sequence ID" value="XM_056830419.1"/>
</dbReference>
<feature type="domain" description="F-box" evidence="1">
    <location>
        <begin position="13"/>
        <end position="53"/>
    </location>
</feature>
<dbReference type="KEGG" id="soe:110782459"/>
<protein>
    <submittedName>
        <fullName evidence="4 5">F-box protein SKIP23-like</fullName>
    </submittedName>
</protein>
<reference evidence="7 8" key="2">
    <citation type="submission" date="2025-05" db="UniProtKB">
        <authorList>
            <consortium name="RefSeq"/>
        </authorList>
    </citation>
    <scope>IDENTIFICATION</scope>
    <source>
        <tissue evidence="7 8">Leaf</tissue>
    </source>
</reference>
<feature type="domain" description="KIB1-4 beta-propeller" evidence="2">
    <location>
        <begin position="96"/>
        <end position="373"/>
    </location>
</feature>
<evidence type="ECO:0000313" key="8">
    <source>
        <dbReference type="RefSeq" id="XP_056686397.1"/>
    </source>
</evidence>
<dbReference type="PANTHER" id="PTHR47123">
    <property type="entry name" value="F-BOX PROTEIN SKIP23"/>
    <property type="match status" value="1"/>
</dbReference>
<gene>
    <name evidence="4 5 6 7 8 9 10 11" type="primary">LOC110782459</name>
</gene>
<dbReference type="InterPro" id="IPR001810">
    <property type="entry name" value="F-box_dom"/>
</dbReference>
<dbReference type="OrthoDB" id="913055at2759"/>
<reference evidence="3" key="1">
    <citation type="journal article" date="2021" name="Nat. Commun.">
        <title>Genomic analyses provide insights into spinach domestication and the genetic basis of agronomic traits.</title>
        <authorList>
            <person name="Cai X."/>
            <person name="Sun X."/>
            <person name="Xu C."/>
            <person name="Sun H."/>
            <person name="Wang X."/>
            <person name="Ge C."/>
            <person name="Zhang Z."/>
            <person name="Wang Q."/>
            <person name="Fei Z."/>
            <person name="Jiao C."/>
            <person name="Wang Q."/>
        </authorList>
    </citation>
    <scope>NUCLEOTIDE SEQUENCE [LARGE SCALE GENOMIC DNA]</scope>
    <source>
        <strain evidence="3">cv. Varoflay</strain>
    </source>
</reference>
<evidence type="ECO:0000313" key="6">
    <source>
        <dbReference type="RefSeq" id="XP_021842345.1"/>
    </source>
</evidence>
<keyword evidence="3" id="KW-1185">Reference proteome</keyword>
<evidence type="ECO:0000259" key="2">
    <source>
        <dbReference type="Pfam" id="PF03478"/>
    </source>
</evidence>
<dbReference type="Pfam" id="PF03478">
    <property type="entry name" value="Beta-prop_KIB1-4"/>
    <property type="match status" value="1"/>
</dbReference>
<dbReference type="PANTHER" id="PTHR47123:SF6">
    <property type="entry name" value="F-BOX PROTEIN SKIP23-LIKE ISOFORM X1"/>
    <property type="match status" value="1"/>
</dbReference>
<proteinExistence type="predicted"/>
<evidence type="ECO:0000313" key="7">
    <source>
        <dbReference type="RefSeq" id="XP_056686396.1"/>
    </source>
</evidence>
<dbReference type="RefSeq" id="XP_021842337.1">
    <property type="nucleotide sequence ID" value="XM_021986645.1"/>
</dbReference>
<dbReference type="RefSeq" id="XP_021842345.1">
    <property type="nucleotide sequence ID" value="XM_021986653.1"/>
</dbReference>
<dbReference type="GeneID" id="110782459"/>
<name>A0A9R0JPL5_SPIOL</name>
<dbReference type="Pfam" id="PF05278">
    <property type="entry name" value="PEARLI-4"/>
    <property type="match status" value="1"/>
</dbReference>
<evidence type="ECO:0000259" key="1">
    <source>
        <dbReference type="Pfam" id="PF00646"/>
    </source>
</evidence>
<dbReference type="InterPro" id="IPR036047">
    <property type="entry name" value="F-box-like_dom_sf"/>
</dbReference>
<evidence type="ECO:0000313" key="5">
    <source>
        <dbReference type="RefSeq" id="XP_021842337.1"/>
    </source>
</evidence>
<dbReference type="InterPro" id="IPR005174">
    <property type="entry name" value="KIB1-4_b-propeller"/>
</dbReference>
<dbReference type="GO" id="GO:0016567">
    <property type="term" value="P:protein ubiquitination"/>
    <property type="evidence" value="ECO:0000318"/>
    <property type="project" value="GO_Central"/>
</dbReference>
<dbReference type="Proteomes" id="UP000813463">
    <property type="component" value="Chromosome 5"/>
</dbReference>
<dbReference type="RefSeq" id="XP_056686399.1">
    <property type="nucleotide sequence ID" value="XM_056830421.1"/>
</dbReference>
<evidence type="ECO:0000313" key="3">
    <source>
        <dbReference type="Proteomes" id="UP000813463"/>
    </source>
</evidence>
<dbReference type="InterPro" id="IPR051304">
    <property type="entry name" value="SCF_F-box_domain"/>
</dbReference>
<dbReference type="RefSeq" id="XP_056686396.1">
    <property type="nucleotide sequence ID" value="XM_056830418.1"/>
</dbReference>
<evidence type="ECO:0000313" key="10">
    <source>
        <dbReference type="RefSeq" id="XP_056686399.1"/>
    </source>
</evidence>
<dbReference type="RefSeq" id="XP_056686398.1">
    <property type="nucleotide sequence ID" value="XM_056830420.1"/>
</dbReference>
<dbReference type="AlphaFoldDB" id="A0A9R0JPL5"/>
<sequence length="645" mass="72646">MRIRHRAVINHNWPELPEDLFRSVCKRIDSRKVIRRFCSVCKKWRYLFKHMCSKACLNKLLKLVPLEIPSTGFHLFSGCFLVSSIVTLLRPLVPTTTTTVTSAVPPWIVRVEEAKQSNIHLKNPLTGDSVISEQSEKLPLNLDLTQFHVSELYKGFNLVDCGEKMDPESSSTLLNLVKKVLAIPVGGVGEECFILMAVLYNWGTLAVFSIKGCNLTWYPRQYICEGSIFQDVVIFRGKLRAIDEHGKLYQVDPDRVIVDNSVLYHISKKQPKRLVVSESGYLYLVVRNAREQEGISVYMLKFSEKYCENSPDEQGVWEEVNTLDGKVMFLSPDQGFFASAEDFPGRDLANCVVFSTLSFGVIDEVPGQEIGVFRLGAANQALVYLTTNSFAYLWSPPSWLFKPPHTSPFRRDDEKVSFFFPELEFLTSADENKYLGLEDLKSGMERNLARLDHIISATETAKSEEKVHGASSNPALTSLTQISDISTPMTMFKGLNVRSDLAPILREIWVKHGNILDGCTMRNGDIVARALESLAAIVLSLENSTGSSFTKEEVNYLRSTLADLQHMKLNVEWLVPSVEKATDSYKARELVSTLEVIGKVKVRASETKEVLLAELAKVEKLAQEAENVELHLSSWLACLPNQLEY</sequence>
<dbReference type="RefSeq" id="XP_056686400.1">
    <property type="nucleotide sequence ID" value="XM_056830422.1"/>
</dbReference>
<dbReference type="Pfam" id="PF00646">
    <property type="entry name" value="F-box"/>
    <property type="match status" value="1"/>
</dbReference>